<dbReference type="PANTHER" id="PTHR43737">
    <property type="entry name" value="BLL7424 PROTEIN"/>
    <property type="match status" value="1"/>
</dbReference>
<organism evidence="1 2">
    <name type="scientific">Rosistilla ulvae</name>
    <dbReference type="NCBI Taxonomy" id="1930277"/>
    <lineage>
        <taxon>Bacteria</taxon>
        <taxon>Pseudomonadati</taxon>
        <taxon>Planctomycetota</taxon>
        <taxon>Planctomycetia</taxon>
        <taxon>Pirellulales</taxon>
        <taxon>Pirellulaceae</taxon>
        <taxon>Rosistilla</taxon>
    </lineage>
</organism>
<proteinExistence type="predicted"/>
<evidence type="ECO:0000313" key="2">
    <source>
        <dbReference type="Proteomes" id="UP000319557"/>
    </source>
</evidence>
<dbReference type="RefSeq" id="WP_246105871.1">
    <property type="nucleotide sequence ID" value="NZ_CP036261.1"/>
</dbReference>
<dbReference type="PANTHER" id="PTHR43737:SF1">
    <property type="entry name" value="DUF1501 DOMAIN-CONTAINING PROTEIN"/>
    <property type="match status" value="1"/>
</dbReference>
<evidence type="ECO:0008006" key="3">
    <source>
        <dbReference type="Google" id="ProtNLM"/>
    </source>
</evidence>
<dbReference type="InterPro" id="IPR017850">
    <property type="entry name" value="Alkaline_phosphatase_core_sf"/>
</dbReference>
<dbReference type="EMBL" id="CP036261">
    <property type="protein sequence ID" value="QDS91056.1"/>
    <property type="molecule type" value="Genomic_DNA"/>
</dbReference>
<evidence type="ECO:0000313" key="1">
    <source>
        <dbReference type="EMBL" id="QDS91056.1"/>
    </source>
</evidence>
<dbReference type="KEGG" id="ruv:EC9_52760"/>
<keyword evidence="2" id="KW-1185">Reference proteome</keyword>
<dbReference type="AlphaFoldDB" id="A0A517M844"/>
<name>A0A517M844_9BACT</name>
<gene>
    <name evidence="1" type="ORF">EC9_52760</name>
</gene>
<dbReference type="SUPFAM" id="SSF53649">
    <property type="entry name" value="Alkaline phosphatase-like"/>
    <property type="match status" value="1"/>
</dbReference>
<dbReference type="Gene3D" id="3.40.720.10">
    <property type="entry name" value="Alkaline Phosphatase, subunit A"/>
    <property type="match status" value="1"/>
</dbReference>
<dbReference type="Pfam" id="PF07394">
    <property type="entry name" value="DUF1501"/>
    <property type="match status" value="1"/>
</dbReference>
<reference evidence="1 2" key="1">
    <citation type="submission" date="2019-02" db="EMBL/GenBank/DDBJ databases">
        <title>Deep-cultivation of Planctomycetes and their phenomic and genomic characterization uncovers novel biology.</title>
        <authorList>
            <person name="Wiegand S."/>
            <person name="Jogler M."/>
            <person name="Boedeker C."/>
            <person name="Pinto D."/>
            <person name="Vollmers J."/>
            <person name="Rivas-Marin E."/>
            <person name="Kohn T."/>
            <person name="Peeters S.H."/>
            <person name="Heuer A."/>
            <person name="Rast P."/>
            <person name="Oberbeckmann S."/>
            <person name="Bunk B."/>
            <person name="Jeske O."/>
            <person name="Meyerdierks A."/>
            <person name="Storesund J.E."/>
            <person name="Kallscheuer N."/>
            <person name="Luecker S."/>
            <person name="Lage O.M."/>
            <person name="Pohl T."/>
            <person name="Merkel B.J."/>
            <person name="Hornburger P."/>
            <person name="Mueller R.-W."/>
            <person name="Bruemmer F."/>
            <person name="Labrenz M."/>
            <person name="Spormann A.M."/>
            <person name="Op den Camp H."/>
            <person name="Overmann J."/>
            <person name="Amann R."/>
            <person name="Jetten M.S.M."/>
            <person name="Mascher T."/>
            <person name="Medema M.H."/>
            <person name="Devos D.P."/>
            <person name="Kaster A.-K."/>
            <person name="Ovreas L."/>
            <person name="Rohde M."/>
            <person name="Galperin M.Y."/>
            <person name="Jogler C."/>
        </authorList>
    </citation>
    <scope>NUCLEOTIDE SEQUENCE [LARGE SCALE GENOMIC DNA]</scope>
    <source>
        <strain evidence="1 2">EC9</strain>
    </source>
</reference>
<dbReference type="InterPro" id="IPR010869">
    <property type="entry name" value="DUF1501"/>
</dbReference>
<dbReference type="Proteomes" id="UP000319557">
    <property type="component" value="Chromosome"/>
</dbReference>
<accession>A0A517M844</accession>
<protein>
    <recommendedName>
        <fullName evidence="3">Sulfatase</fullName>
    </recommendedName>
</protein>
<sequence length="499" mass="55144">MTTMNMLAYQSASQRARRDFLFQSLWGMGAVTLSNLLAPEEIVSNAAADERVDPLVKRDSHFPARAKNCIYIYLEGGPSQMDLYDPKPTLNKLDGQPLPESMLENMQFAFLQKETARIMGTSRKFSKHGKCGMDFSDLLPHLASCADDLCMVRSVHTDQFNHVPAQLLMNCGSAIAGRPSMGSWLCYGLGSESQNLPAYVSLATTGRGIPGGSASWSSGFLPSSYSGVLFGSEGQTVNNIQNPEGITDEIQRSSVNFINTLNRQRIDHTGDSELISRIKAYELGFRLQSSAPELTDLSNESQSTLDMYGFDRKEPEIKSNRGGKGLFREFAYDCLMARRLVERGVRVVNIIHSSWDHHSRLEPELTHNSLMADQPIAALIKDLKQRGLLDDTLVIVGSEFGRTPLGENRPGYKKVTGRDHHPGAFTILMAGGGVKQGFTYGASDDIGWHVAENPVHVHDLHATVLHLFGLDHTRLTYRVQGRDFRLTDVAGRVVNDILA</sequence>